<dbReference type="EMBL" id="BNCF01000014">
    <property type="protein sequence ID" value="GHE40668.1"/>
    <property type="molecule type" value="Genomic_DNA"/>
</dbReference>
<reference evidence="1" key="1">
    <citation type="journal article" date="2014" name="Int. J. Syst. Evol. Microbiol.">
        <title>Complete genome sequence of Corynebacterium casei LMG S-19264T (=DSM 44701T), isolated from a smear-ripened cheese.</title>
        <authorList>
            <consortium name="US DOE Joint Genome Institute (JGI-PGF)"/>
            <person name="Walter F."/>
            <person name="Albersmeier A."/>
            <person name="Kalinowski J."/>
            <person name="Ruckert C."/>
        </authorList>
    </citation>
    <scope>NUCLEOTIDE SEQUENCE</scope>
    <source>
        <strain evidence="1">KCTC 32020</strain>
    </source>
</reference>
<reference evidence="1" key="2">
    <citation type="submission" date="2020-09" db="EMBL/GenBank/DDBJ databases">
        <authorList>
            <person name="Sun Q."/>
            <person name="Kim S."/>
        </authorList>
    </citation>
    <scope>NUCLEOTIDE SEQUENCE</scope>
    <source>
        <strain evidence="1">KCTC 32020</strain>
    </source>
</reference>
<evidence type="ECO:0000313" key="2">
    <source>
        <dbReference type="Proteomes" id="UP000636453"/>
    </source>
</evidence>
<evidence type="ECO:0000313" key="1">
    <source>
        <dbReference type="EMBL" id="GHE40668.1"/>
    </source>
</evidence>
<name>A0A918Z7L9_9GAMM</name>
<sequence length="79" mass="8692">MLAQFVGIDGNEITAHFEQCGLCQPAFAGTRLSGKKHGSWRAVACGLLESAFRDYLRLEDARVFIRREEIGSAHSNALP</sequence>
<proteinExistence type="predicted"/>
<protein>
    <submittedName>
        <fullName evidence="1">Uncharacterized protein</fullName>
    </submittedName>
</protein>
<dbReference type="AlphaFoldDB" id="A0A918Z7L9"/>
<dbReference type="Proteomes" id="UP000636453">
    <property type="component" value="Unassembled WGS sequence"/>
</dbReference>
<keyword evidence="2" id="KW-1185">Reference proteome</keyword>
<organism evidence="1 2">
    <name type="scientific">Vulcaniibacterium thermophilum</name>
    <dbReference type="NCBI Taxonomy" id="1169913"/>
    <lineage>
        <taxon>Bacteria</taxon>
        <taxon>Pseudomonadati</taxon>
        <taxon>Pseudomonadota</taxon>
        <taxon>Gammaproteobacteria</taxon>
        <taxon>Lysobacterales</taxon>
        <taxon>Lysobacteraceae</taxon>
        <taxon>Vulcaniibacterium</taxon>
    </lineage>
</organism>
<comment type="caution">
    <text evidence="1">The sequence shown here is derived from an EMBL/GenBank/DDBJ whole genome shotgun (WGS) entry which is preliminary data.</text>
</comment>
<accession>A0A918Z7L9</accession>
<gene>
    <name evidence="1" type="ORF">GCM10007167_23390</name>
</gene>